<dbReference type="Pfam" id="PF00877">
    <property type="entry name" value="NLPC_P60"/>
    <property type="match status" value="1"/>
</dbReference>
<dbReference type="EMBL" id="JBHUFC010000006">
    <property type="protein sequence ID" value="MFD1788712.1"/>
    <property type="molecule type" value="Genomic_DNA"/>
</dbReference>
<protein>
    <submittedName>
        <fullName evidence="6">NlpC/P60 family protein</fullName>
    </submittedName>
</protein>
<keyword evidence="4" id="KW-0788">Thiol protease</keyword>
<keyword evidence="3" id="KW-0378">Hydrolase</keyword>
<gene>
    <name evidence="6" type="ORF">ACFSC3_14175</name>
</gene>
<evidence type="ECO:0000313" key="6">
    <source>
        <dbReference type="EMBL" id="MFD1788712.1"/>
    </source>
</evidence>
<evidence type="ECO:0000256" key="3">
    <source>
        <dbReference type="ARBA" id="ARBA00022801"/>
    </source>
</evidence>
<evidence type="ECO:0000259" key="5">
    <source>
        <dbReference type="PROSITE" id="PS51935"/>
    </source>
</evidence>
<dbReference type="Proteomes" id="UP001597283">
    <property type="component" value="Unassembled WGS sequence"/>
</dbReference>
<dbReference type="InterPro" id="IPR000064">
    <property type="entry name" value="NLP_P60_dom"/>
</dbReference>
<feature type="domain" description="NlpC/P60" evidence="5">
    <location>
        <begin position="122"/>
        <end position="235"/>
    </location>
</feature>
<evidence type="ECO:0000313" key="7">
    <source>
        <dbReference type="Proteomes" id="UP001597283"/>
    </source>
</evidence>
<evidence type="ECO:0000256" key="2">
    <source>
        <dbReference type="ARBA" id="ARBA00022670"/>
    </source>
</evidence>
<reference evidence="7" key="1">
    <citation type="journal article" date="2019" name="Int. J. Syst. Evol. Microbiol.">
        <title>The Global Catalogue of Microorganisms (GCM) 10K type strain sequencing project: providing services to taxonomists for standard genome sequencing and annotation.</title>
        <authorList>
            <consortium name="The Broad Institute Genomics Platform"/>
            <consortium name="The Broad Institute Genome Sequencing Center for Infectious Disease"/>
            <person name="Wu L."/>
            <person name="Ma J."/>
        </authorList>
    </citation>
    <scope>NUCLEOTIDE SEQUENCE [LARGE SCALE GENOMIC DNA]</scope>
    <source>
        <strain evidence="7">Q85</strain>
    </source>
</reference>
<dbReference type="Gene3D" id="3.90.1720.10">
    <property type="entry name" value="endopeptidase domain like (from Nostoc punctiforme)"/>
    <property type="match status" value="1"/>
</dbReference>
<dbReference type="PROSITE" id="PS51935">
    <property type="entry name" value="NLPC_P60"/>
    <property type="match status" value="1"/>
</dbReference>
<sequence>MEAARGDLADVRLADRVFAPHYAAAVQRSATRQAPILAAHGGPAISEILRGESFDVLEMSHGLAWGVGGVDGTVGFVAADALDVPVAVTHVVCGAGAALPVGSRLTAEEAATFDASTIRPLDAPAKDFVALAESLVGTPAVAAGRSSAGVDGGGLVSLVLSLTGLKVARFVDIQQRDLGHAVADSAPILRGDLLFTESDVAIAVDEGHAIHVGEAGVSRVGIADLGDIVTRRRLP</sequence>
<comment type="caution">
    <text evidence="6">The sequence shown here is derived from an EMBL/GenBank/DDBJ whole genome shotgun (WGS) entry which is preliminary data.</text>
</comment>
<evidence type="ECO:0000256" key="1">
    <source>
        <dbReference type="ARBA" id="ARBA00007074"/>
    </source>
</evidence>
<organism evidence="6 7">
    <name type="scientific">Sphingomonas floccifaciens</name>
    <dbReference type="NCBI Taxonomy" id="1844115"/>
    <lineage>
        <taxon>Bacteria</taxon>
        <taxon>Pseudomonadati</taxon>
        <taxon>Pseudomonadota</taxon>
        <taxon>Alphaproteobacteria</taxon>
        <taxon>Sphingomonadales</taxon>
        <taxon>Sphingomonadaceae</taxon>
        <taxon>Sphingomonas</taxon>
    </lineage>
</organism>
<dbReference type="SUPFAM" id="SSF54001">
    <property type="entry name" value="Cysteine proteinases"/>
    <property type="match status" value="1"/>
</dbReference>
<keyword evidence="2" id="KW-0645">Protease</keyword>
<evidence type="ECO:0000256" key="4">
    <source>
        <dbReference type="ARBA" id="ARBA00022807"/>
    </source>
</evidence>
<proteinExistence type="inferred from homology"/>
<dbReference type="InterPro" id="IPR038765">
    <property type="entry name" value="Papain-like_cys_pep_sf"/>
</dbReference>
<name>A0ABW4NF44_9SPHN</name>
<accession>A0ABW4NF44</accession>
<comment type="similarity">
    <text evidence="1">Belongs to the peptidase C40 family.</text>
</comment>
<keyword evidence="7" id="KW-1185">Reference proteome</keyword>